<evidence type="ECO:0000256" key="2">
    <source>
        <dbReference type="SAM" id="SignalP"/>
    </source>
</evidence>
<keyword evidence="3" id="KW-1185">Reference proteome</keyword>
<accession>A0A8B8BSC1</accession>
<reference evidence="4 5" key="1">
    <citation type="submission" date="2025-04" db="UniProtKB">
        <authorList>
            <consortium name="RefSeq"/>
        </authorList>
    </citation>
    <scope>IDENTIFICATION</scope>
    <source>
        <tissue evidence="4 5">Whole sample</tissue>
    </source>
</reference>
<feature type="chain" id="PRO_5044666069" evidence="2">
    <location>
        <begin position="31"/>
        <end position="317"/>
    </location>
</feature>
<name>A0A8B8BSC1_CRAVI</name>
<dbReference type="Gene3D" id="2.170.300.10">
    <property type="entry name" value="Tie2 ligand-binding domain superfamily"/>
    <property type="match status" value="1"/>
</dbReference>
<organism evidence="3 4">
    <name type="scientific">Crassostrea virginica</name>
    <name type="common">Eastern oyster</name>
    <dbReference type="NCBI Taxonomy" id="6565"/>
    <lineage>
        <taxon>Eukaryota</taxon>
        <taxon>Metazoa</taxon>
        <taxon>Spiralia</taxon>
        <taxon>Lophotrochozoa</taxon>
        <taxon>Mollusca</taxon>
        <taxon>Bivalvia</taxon>
        <taxon>Autobranchia</taxon>
        <taxon>Pteriomorphia</taxon>
        <taxon>Ostreida</taxon>
        <taxon>Ostreoidea</taxon>
        <taxon>Ostreidae</taxon>
        <taxon>Crassostrea</taxon>
    </lineage>
</organism>
<dbReference type="RefSeq" id="XP_022306227.1">
    <property type="nucleotide sequence ID" value="XM_022450519.1"/>
</dbReference>
<sequence>MGFHGTSWMVALGAFLSSCLLLYECRELYGYKFPVWSTKSCPKNEKDWDDRSSLLNCNYESYYTCCSNENFTELLEFCYPFQVISIAKGFCLFLTIRDSALNAFDCTGFQQGCPTEDYRGSTIYRYPSCVSLGNGCFLQEPSCKSNQARHHTVQSECPIPGFYGENCSIPCPQNCHCHITEGTCLGCLPGYVGTNCNKKCGKNMYGEECKQSCGSCSNGEPCHHVNGSCQFGCDAGVYGEKCDIECPTGRYGRSCYEKCGEQCQGCNRFSGVCELGCLPGWAGQRCEEPCTLTISLTKSLTCVCSVTFFFFVLLTEV</sequence>
<dbReference type="GeneID" id="111112757"/>
<evidence type="ECO:0000256" key="1">
    <source>
        <dbReference type="ARBA" id="ARBA00022536"/>
    </source>
</evidence>
<evidence type="ECO:0000313" key="3">
    <source>
        <dbReference type="Proteomes" id="UP000694844"/>
    </source>
</evidence>
<dbReference type="GO" id="GO:0005044">
    <property type="term" value="F:scavenger receptor activity"/>
    <property type="evidence" value="ECO:0007669"/>
    <property type="project" value="InterPro"/>
</dbReference>
<dbReference type="PANTHER" id="PTHR24043">
    <property type="entry name" value="SCAVENGER RECEPTOR CLASS F"/>
    <property type="match status" value="1"/>
</dbReference>
<keyword evidence="2" id="KW-0732">Signal</keyword>
<proteinExistence type="predicted"/>
<protein>
    <submittedName>
        <fullName evidence="4 5">Multiple epidermal growth factor-like domains protein 10</fullName>
    </submittedName>
</protein>
<gene>
    <name evidence="4 5" type="primary">LOC111112757</name>
</gene>
<dbReference type="KEGG" id="cvn:111112757"/>
<dbReference type="Proteomes" id="UP000694844">
    <property type="component" value="Chromosome 9"/>
</dbReference>
<evidence type="ECO:0000313" key="4">
    <source>
        <dbReference type="RefSeq" id="XP_022306227.1"/>
    </source>
</evidence>
<dbReference type="RefSeq" id="XP_022306228.1">
    <property type="nucleotide sequence ID" value="XM_022450520.1"/>
</dbReference>
<feature type="signal peptide" evidence="2">
    <location>
        <begin position="1"/>
        <end position="30"/>
    </location>
</feature>
<dbReference type="AlphaFoldDB" id="A0A8B8BSC1"/>
<dbReference type="PANTHER" id="PTHR24043:SF8">
    <property type="entry name" value="EGF-LIKE DOMAIN-CONTAINING PROTEIN"/>
    <property type="match status" value="1"/>
</dbReference>
<keyword evidence="1" id="KW-0245">EGF-like domain</keyword>
<evidence type="ECO:0000313" key="5">
    <source>
        <dbReference type="RefSeq" id="XP_022306228.1"/>
    </source>
</evidence>
<dbReference type="InterPro" id="IPR042635">
    <property type="entry name" value="MEGF10/SREC1/2-like"/>
</dbReference>
<dbReference type="OrthoDB" id="1896086at2759"/>